<dbReference type="PANTHER" id="PTHR34235:SF3">
    <property type="entry name" value="SLR1203 PROTEIN"/>
    <property type="match status" value="1"/>
</dbReference>
<protein>
    <recommendedName>
        <fullName evidence="3">DUF29 domain-containing protein</fullName>
    </recommendedName>
</protein>
<dbReference type="RefSeq" id="WP_099799720.1">
    <property type="nucleotide sequence ID" value="NZ_CP018092.1"/>
</dbReference>
<proteinExistence type="predicted"/>
<dbReference type="EMBL" id="CP018092">
    <property type="protein sequence ID" value="ATS19392.1"/>
    <property type="molecule type" value="Genomic_DNA"/>
</dbReference>
<sequence>MEPQVKAKPTSLYDEDYQRWLDQTVAQLKARNFSDLDLENLIEEIESLGRSEKHAISSYLMCLCEHLLKIKYWESEREMCLRGWKREVINFRLQIQEELEVSPSLKSFLQDVFRKQYKNGRKLFLNASELNAYLIPEEPVFSLEQALDEDWLPWPPESSSRS</sequence>
<reference evidence="2" key="2">
    <citation type="journal article" date="2022" name="Front. Microbiol.">
        <title>Comparative Genomic Analysis Revealed Distinct Molecular Components and Organization of CO2-Concentrating Mechanism in Thermophilic Cyanobacteria.</title>
        <authorList>
            <person name="Tang J."/>
            <person name="Zhou H."/>
            <person name="Yao D."/>
            <person name="Riaz S."/>
            <person name="You D."/>
            <person name="Klepacz-Smolka A."/>
            <person name="Daroch M."/>
        </authorList>
    </citation>
    <scope>NUCLEOTIDE SEQUENCE [LARGE SCALE GENOMIC DNA]</scope>
    <source>
        <strain evidence="2">PCC 6715</strain>
    </source>
</reference>
<dbReference type="AlphaFoldDB" id="A0A2D2Q4H6"/>
<evidence type="ECO:0000313" key="1">
    <source>
        <dbReference type="EMBL" id="ATS19392.1"/>
    </source>
</evidence>
<evidence type="ECO:0000313" key="2">
    <source>
        <dbReference type="Proteomes" id="UP000231057"/>
    </source>
</evidence>
<reference evidence="1 2" key="1">
    <citation type="submission" date="2016-11" db="EMBL/GenBank/DDBJ databases">
        <title>Complete genome sequence of thermophilic cyanobacteria strain Synechococcus sp. PCC6715.</title>
        <authorList>
            <person name="Tang J."/>
            <person name="Daroch M."/>
            <person name="Liang Y."/>
            <person name="Jiang D."/>
            <person name="Shah M."/>
        </authorList>
    </citation>
    <scope>NUCLEOTIDE SEQUENCE [LARGE SCALE GENOMIC DNA]</scope>
    <source>
        <strain evidence="1 2">PCC 6715</strain>
    </source>
</reference>
<name>A0A2D2Q4H6_PARLV</name>
<gene>
    <name evidence="1" type="ORF">BRW62_12360</name>
</gene>
<dbReference type="KEGG" id="slw:BRW62_12360"/>
<evidence type="ECO:0008006" key="3">
    <source>
        <dbReference type="Google" id="ProtNLM"/>
    </source>
</evidence>
<keyword evidence="2" id="KW-1185">Reference proteome</keyword>
<accession>A0A2D2Q4H6</accession>
<organism evidence="1 2">
    <name type="scientific">Parathermosynechococcus lividus PCC 6715</name>
    <dbReference type="NCBI Taxonomy" id="1917166"/>
    <lineage>
        <taxon>Bacteria</taxon>
        <taxon>Bacillati</taxon>
        <taxon>Cyanobacteriota</taxon>
        <taxon>Cyanophyceae</taxon>
        <taxon>Acaryochloridales</taxon>
        <taxon>Thermosynechococcaceae</taxon>
        <taxon>Parathermosynechococcus</taxon>
    </lineage>
</organism>
<dbReference type="OrthoDB" id="5769308at2"/>
<dbReference type="Pfam" id="PF01724">
    <property type="entry name" value="DUF29"/>
    <property type="match status" value="1"/>
</dbReference>
<dbReference type="Proteomes" id="UP000231057">
    <property type="component" value="Chromosome"/>
</dbReference>
<dbReference type="PANTHER" id="PTHR34235">
    <property type="entry name" value="SLR1203 PROTEIN-RELATED"/>
    <property type="match status" value="1"/>
</dbReference>
<dbReference type="InterPro" id="IPR002636">
    <property type="entry name" value="DUF29"/>
</dbReference>
<dbReference type="Gene3D" id="1.20.1220.20">
    <property type="entry name" value="Uncharcterised protein PF01724"/>
    <property type="match status" value="1"/>
</dbReference>